<protein>
    <submittedName>
        <fullName evidence="1">Uncharacterized protein</fullName>
    </submittedName>
</protein>
<evidence type="ECO:0000313" key="2">
    <source>
        <dbReference type="Proteomes" id="UP001628874"/>
    </source>
</evidence>
<evidence type="ECO:0000313" key="1">
    <source>
        <dbReference type="EMBL" id="MFL9460454.1"/>
    </source>
</evidence>
<sequence length="45" mass="5585">MNLLKSWIEEEVSEEKVKERERFFETFKEIIDNERPSGYKLYSKE</sequence>
<accession>A0ABW8WHG0</accession>
<organism evidence="1 2">
    <name type="scientific">Scytonema tolypothrichoides VB-61278_2</name>
    <dbReference type="NCBI Taxonomy" id="3232314"/>
    <lineage>
        <taxon>Bacteria</taxon>
        <taxon>Bacillati</taxon>
        <taxon>Cyanobacteriota</taxon>
        <taxon>Cyanophyceae</taxon>
        <taxon>Nostocales</taxon>
        <taxon>Scytonemataceae</taxon>
        <taxon>Scytonema</taxon>
    </lineage>
</organism>
<dbReference type="Proteomes" id="UP001628874">
    <property type="component" value="Unassembled WGS sequence"/>
</dbReference>
<gene>
    <name evidence="1" type="ORF">AB0759_07380</name>
</gene>
<keyword evidence="2" id="KW-1185">Reference proteome</keyword>
<reference evidence="1 2" key="1">
    <citation type="submission" date="2024-07" db="EMBL/GenBank/DDBJ databases">
        <authorList>
            <person name="Tripathy S."/>
        </authorList>
    </citation>
    <scope>NUCLEOTIDE SEQUENCE [LARGE SCALE GENOMIC DNA]</scope>
    <source>
        <strain evidence="1 2">VB-61278_2</strain>
    </source>
</reference>
<proteinExistence type="predicted"/>
<name>A0ABW8WHG0_9CYAN</name>
<dbReference type="RefSeq" id="WP_202048590.1">
    <property type="nucleotide sequence ID" value="NZ_JBFQGM010000002.1"/>
</dbReference>
<comment type="caution">
    <text evidence="1">The sequence shown here is derived from an EMBL/GenBank/DDBJ whole genome shotgun (WGS) entry which is preliminary data.</text>
</comment>
<dbReference type="EMBL" id="JBFQGM010000002">
    <property type="protein sequence ID" value="MFL9460454.1"/>
    <property type="molecule type" value="Genomic_DNA"/>
</dbReference>